<dbReference type="OrthoDB" id="43745at2759"/>
<feature type="region of interest" description="Disordered" evidence="1">
    <location>
        <begin position="41"/>
        <end position="81"/>
    </location>
</feature>
<organism evidence="2 3">
    <name type="scientific">Pseudo-nitzschia multistriata</name>
    <dbReference type="NCBI Taxonomy" id="183589"/>
    <lineage>
        <taxon>Eukaryota</taxon>
        <taxon>Sar</taxon>
        <taxon>Stramenopiles</taxon>
        <taxon>Ochrophyta</taxon>
        <taxon>Bacillariophyta</taxon>
        <taxon>Bacillariophyceae</taxon>
        <taxon>Bacillariophycidae</taxon>
        <taxon>Bacillariales</taxon>
        <taxon>Bacillariaceae</taxon>
        <taxon>Pseudo-nitzschia</taxon>
    </lineage>
</organism>
<keyword evidence="3" id="KW-1185">Reference proteome</keyword>
<sequence length="287" mass="31004">MKSTGATAFVQRSNIGSTKIAIELSIYNNLQRMQPRAILSGTTRTKITSLRMASKPKGRKKKSKKKKSNGGGKGFGGGGAASAAQQGSDAFVAKPIKADKNALETQWDTFASITDLEIKCKCDPDSDDCEFFEVVDVHVRYGSDGTGDATTGWFRIGKVCTSANTSITAALALQKGLILWTAVHMRRELLAKGGKAGARSLELGWTSPAIIYMGTETDGPLEQDEVETHLNVLAGKPSPSLLSEVKPGSFGFRPDWNPEGFTYKRREKAALKDKKKKSGLEELLIDE</sequence>
<evidence type="ECO:0000313" key="2">
    <source>
        <dbReference type="EMBL" id="VEU35169.1"/>
    </source>
</evidence>
<dbReference type="Proteomes" id="UP000291116">
    <property type="component" value="Unassembled WGS sequence"/>
</dbReference>
<proteinExistence type="predicted"/>
<accession>A0A448YZM9</accession>
<protein>
    <submittedName>
        <fullName evidence="2">Uncharacterized protein</fullName>
    </submittedName>
</protein>
<feature type="compositionally biased region" description="Gly residues" evidence="1">
    <location>
        <begin position="69"/>
        <end position="80"/>
    </location>
</feature>
<evidence type="ECO:0000313" key="3">
    <source>
        <dbReference type="Proteomes" id="UP000291116"/>
    </source>
</evidence>
<feature type="compositionally biased region" description="Basic residues" evidence="1">
    <location>
        <begin position="54"/>
        <end position="68"/>
    </location>
</feature>
<gene>
    <name evidence="2" type="ORF">PSNMU_V1.4_AUG-EV-PASAV3_0018970</name>
</gene>
<name>A0A448YZM9_9STRA</name>
<dbReference type="EMBL" id="CAACVS010000050">
    <property type="protein sequence ID" value="VEU35169.1"/>
    <property type="molecule type" value="Genomic_DNA"/>
</dbReference>
<dbReference type="AlphaFoldDB" id="A0A448YZM9"/>
<evidence type="ECO:0000256" key="1">
    <source>
        <dbReference type="SAM" id="MobiDB-lite"/>
    </source>
</evidence>
<reference evidence="2 3" key="1">
    <citation type="submission" date="2019-01" db="EMBL/GenBank/DDBJ databases">
        <authorList>
            <person name="Ferrante I. M."/>
        </authorList>
    </citation>
    <scope>NUCLEOTIDE SEQUENCE [LARGE SCALE GENOMIC DNA]</scope>
    <source>
        <strain evidence="2 3">B856</strain>
    </source>
</reference>